<evidence type="ECO:0000256" key="4">
    <source>
        <dbReference type="ARBA" id="ARBA00023002"/>
    </source>
</evidence>
<evidence type="ECO:0000256" key="5">
    <source>
        <dbReference type="SAM" id="SignalP"/>
    </source>
</evidence>
<protein>
    <recommendedName>
        <fullName evidence="6">FAD-binding PCMH-type domain-containing protein</fullName>
    </recommendedName>
</protein>
<accession>A0AAN7B7D8</accession>
<evidence type="ECO:0000256" key="3">
    <source>
        <dbReference type="ARBA" id="ARBA00022827"/>
    </source>
</evidence>
<proteinExistence type="inferred from homology"/>
<feature type="signal peptide" evidence="5">
    <location>
        <begin position="1"/>
        <end position="24"/>
    </location>
</feature>
<dbReference type="EMBL" id="MU858164">
    <property type="protein sequence ID" value="KAK4210835.1"/>
    <property type="molecule type" value="Genomic_DNA"/>
</dbReference>
<evidence type="ECO:0000313" key="7">
    <source>
        <dbReference type="EMBL" id="KAK4210835.1"/>
    </source>
</evidence>
<keyword evidence="2" id="KW-0285">Flavoprotein</keyword>
<dbReference type="Pfam" id="PF01565">
    <property type="entry name" value="FAD_binding_4"/>
    <property type="match status" value="1"/>
</dbReference>
<comment type="caution">
    <text evidence="7">The sequence shown here is derived from an EMBL/GenBank/DDBJ whole genome shotgun (WGS) entry which is preliminary data.</text>
</comment>
<comment type="similarity">
    <text evidence="1">Belongs to the oxygen-dependent FAD-linked oxidoreductase family.</text>
</comment>
<dbReference type="InterPro" id="IPR050416">
    <property type="entry name" value="FAD-linked_Oxidoreductase"/>
</dbReference>
<keyword evidence="5" id="KW-0732">Signal</keyword>
<sequence>MHLVTSYLASLLFVSGHLGQTALSHSIPRREPNACQRLAQVYGNKTSLLGSSQLALVSQENWSEAAQLTPNCTFEPTTADDVSGALRILVSTKTKFAVRSGGHMPNPGSSNINGGVLISLTNLKTLKLNSDHSIVSVGAGYRWGDVYQWLSGYGLVAAGGRYEPVGVPGFLLGGGITFFGSRHGWGANNIANMEVVLANGTIVNANATRHSDLFWALKGGSSNYGIVTRLDLKTLADSPMYGGTTAFQPDRISDFVDAIASYSTVGGGSDDPNASYNPSMQVIPATGQVRLFSFCGYRGNDPSPAAFAKFSQIPVRFTNNSVRSNLWGLVGDTMAEDYHARTHRQLFWGTALKATPASVYLINQTFFETFNAMAPRLQNATGLSLTTTPQLISRAWINAAKASGGDPMDIDADGGIIAHLITSRWEDAADDAVVYEFNRRCTEALDRKAKAKGLYYPFIYLNNAGPGQDPLKLYGQGKSLPKMQAVRDLYDPTGVFQELMPGGFKVGYGREGKGKGKGKRH</sequence>
<name>A0AAN7B7D8_9PEZI</name>
<feature type="domain" description="FAD-binding PCMH-type" evidence="6">
    <location>
        <begin position="66"/>
        <end position="237"/>
    </location>
</feature>
<evidence type="ECO:0000256" key="1">
    <source>
        <dbReference type="ARBA" id="ARBA00005466"/>
    </source>
</evidence>
<evidence type="ECO:0000259" key="6">
    <source>
        <dbReference type="PROSITE" id="PS51387"/>
    </source>
</evidence>
<dbReference type="GO" id="GO:0016491">
    <property type="term" value="F:oxidoreductase activity"/>
    <property type="evidence" value="ECO:0007669"/>
    <property type="project" value="UniProtKB-KW"/>
</dbReference>
<keyword evidence="4" id="KW-0560">Oxidoreductase</keyword>
<dbReference type="GO" id="GO:0071949">
    <property type="term" value="F:FAD binding"/>
    <property type="evidence" value="ECO:0007669"/>
    <property type="project" value="InterPro"/>
</dbReference>
<dbReference type="AlphaFoldDB" id="A0AAN7B7D8"/>
<dbReference type="InterPro" id="IPR036318">
    <property type="entry name" value="FAD-bd_PCMH-like_sf"/>
</dbReference>
<dbReference type="InterPro" id="IPR006094">
    <property type="entry name" value="Oxid_FAD_bind_N"/>
</dbReference>
<feature type="chain" id="PRO_5043055234" description="FAD-binding PCMH-type domain-containing protein" evidence="5">
    <location>
        <begin position="25"/>
        <end position="521"/>
    </location>
</feature>
<dbReference type="SUPFAM" id="SSF56176">
    <property type="entry name" value="FAD-binding/transporter-associated domain-like"/>
    <property type="match status" value="1"/>
</dbReference>
<evidence type="ECO:0000256" key="2">
    <source>
        <dbReference type="ARBA" id="ARBA00022630"/>
    </source>
</evidence>
<dbReference type="Proteomes" id="UP001301769">
    <property type="component" value="Unassembled WGS sequence"/>
</dbReference>
<keyword evidence="3" id="KW-0274">FAD</keyword>
<evidence type="ECO:0000313" key="8">
    <source>
        <dbReference type="Proteomes" id="UP001301769"/>
    </source>
</evidence>
<dbReference type="InterPro" id="IPR016166">
    <property type="entry name" value="FAD-bd_PCMH"/>
</dbReference>
<dbReference type="Gene3D" id="3.30.465.10">
    <property type="match status" value="1"/>
</dbReference>
<dbReference type="PANTHER" id="PTHR42973:SF53">
    <property type="entry name" value="FAD-BINDING PCMH-TYPE DOMAIN-CONTAINING PROTEIN-RELATED"/>
    <property type="match status" value="1"/>
</dbReference>
<dbReference type="PROSITE" id="PS51387">
    <property type="entry name" value="FAD_PCMH"/>
    <property type="match status" value="1"/>
</dbReference>
<dbReference type="InterPro" id="IPR016169">
    <property type="entry name" value="FAD-bd_PCMH_sub2"/>
</dbReference>
<gene>
    <name evidence="7" type="ORF">QBC37DRAFT_349261</name>
</gene>
<keyword evidence="8" id="KW-1185">Reference proteome</keyword>
<organism evidence="7 8">
    <name type="scientific">Rhypophila decipiens</name>
    <dbReference type="NCBI Taxonomy" id="261697"/>
    <lineage>
        <taxon>Eukaryota</taxon>
        <taxon>Fungi</taxon>
        <taxon>Dikarya</taxon>
        <taxon>Ascomycota</taxon>
        <taxon>Pezizomycotina</taxon>
        <taxon>Sordariomycetes</taxon>
        <taxon>Sordariomycetidae</taxon>
        <taxon>Sordariales</taxon>
        <taxon>Naviculisporaceae</taxon>
        <taxon>Rhypophila</taxon>
    </lineage>
</organism>
<reference evidence="7" key="1">
    <citation type="journal article" date="2023" name="Mol. Phylogenet. Evol.">
        <title>Genome-scale phylogeny and comparative genomics of the fungal order Sordariales.</title>
        <authorList>
            <person name="Hensen N."/>
            <person name="Bonometti L."/>
            <person name="Westerberg I."/>
            <person name="Brannstrom I.O."/>
            <person name="Guillou S."/>
            <person name="Cros-Aarteil S."/>
            <person name="Calhoun S."/>
            <person name="Haridas S."/>
            <person name="Kuo A."/>
            <person name="Mondo S."/>
            <person name="Pangilinan J."/>
            <person name="Riley R."/>
            <person name="LaButti K."/>
            <person name="Andreopoulos B."/>
            <person name="Lipzen A."/>
            <person name="Chen C."/>
            <person name="Yan M."/>
            <person name="Daum C."/>
            <person name="Ng V."/>
            <person name="Clum A."/>
            <person name="Steindorff A."/>
            <person name="Ohm R.A."/>
            <person name="Martin F."/>
            <person name="Silar P."/>
            <person name="Natvig D.O."/>
            <person name="Lalanne C."/>
            <person name="Gautier V."/>
            <person name="Ament-Velasquez S.L."/>
            <person name="Kruys A."/>
            <person name="Hutchinson M.I."/>
            <person name="Powell A.J."/>
            <person name="Barry K."/>
            <person name="Miller A.N."/>
            <person name="Grigoriev I.V."/>
            <person name="Debuchy R."/>
            <person name="Gladieux P."/>
            <person name="Hiltunen Thoren M."/>
            <person name="Johannesson H."/>
        </authorList>
    </citation>
    <scope>NUCLEOTIDE SEQUENCE</scope>
    <source>
        <strain evidence="7">PSN293</strain>
    </source>
</reference>
<reference evidence="7" key="2">
    <citation type="submission" date="2023-05" db="EMBL/GenBank/DDBJ databases">
        <authorList>
            <consortium name="Lawrence Berkeley National Laboratory"/>
            <person name="Steindorff A."/>
            <person name="Hensen N."/>
            <person name="Bonometti L."/>
            <person name="Westerberg I."/>
            <person name="Brannstrom I.O."/>
            <person name="Guillou S."/>
            <person name="Cros-Aarteil S."/>
            <person name="Calhoun S."/>
            <person name="Haridas S."/>
            <person name="Kuo A."/>
            <person name="Mondo S."/>
            <person name="Pangilinan J."/>
            <person name="Riley R."/>
            <person name="Labutti K."/>
            <person name="Andreopoulos B."/>
            <person name="Lipzen A."/>
            <person name="Chen C."/>
            <person name="Yanf M."/>
            <person name="Daum C."/>
            <person name="Ng V."/>
            <person name="Clum A."/>
            <person name="Ohm R."/>
            <person name="Martin F."/>
            <person name="Silar P."/>
            <person name="Natvig D."/>
            <person name="Lalanne C."/>
            <person name="Gautier V."/>
            <person name="Ament-Velasquez S.L."/>
            <person name="Kruys A."/>
            <person name="Hutchinson M.I."/>
            <person name="Powell A.J."/>
            <person name="Barry K."/>
            <person name="Miller A.N."/>
            <person name="Grigoriev I.V."/>
            <person name="Debuchy R."/>
            <person name="Gladieux P."/>
            <person name="Thoren M.H."/>
            <person name="Johannesson H."/>
        </authorList>
    </citation>
    <scope>NUCLEOTIDE SEQUENCE</scope>
    <source>
        <strain evidence="7">PSN293</strain>
    </source>
</reference>
<dbReference type="PANTHER" id="PTHR42973">
    <property type="entry name" value="BINDING OXIDOREDUCTASE, PUTATIVE (AFU_ORTHOLOGUE AFUA_1G17690)-RELATED"/>
    <property type="match status" value="1"/>
</dbReference>